<dbReference type="GO" id="GO:0004813">
    <property type="term" value="F:alanine-tRNA ligase activity"/>
    <property type="evidence" value="ECO:0007669"/>
    <property type="project" value="UniProtKB-EC"/>
</dbReference>
<comment type="similarity">
    <text evidence="1">Belongs to the class-II aminoacyl-tRNA synthetase family.</text>
</comment>
<proteinExistence type="inferred from homology"/>
<evidence type="ECO:0000256" key="2">
    <source>
        <dbReference type="ARBA" id="ARBA00013168"/>
    </source>
</evidence>
<evidence type="ECO:0000256" key="1">
    <source>
        <dbReference type="ARBA" id="ARBA00008226"/>
    </source>
</evidence>
<keyword evidence="9 11" id="KW-0030">Aminoacyl-tRNA synthetase</keyword>
<dbReference type="CDD" id="cd00673">
    <property type="entry name" value="AlaRS_core"/>
    <property type="match status" value="1"/>
</dbReference>
<keyword evidence="7" id="KW-0694">RNA-binding</keyword>
<dbReference type="InterPro" id="IPR018162">
    <property type="entry name" value="Ala-tRNA-ligase_IIc_anticod-bd"/>
</dbReference>
<reference evidence="11" key="1">
    <citation type="submission" date="2018-06" db="EMBL/GenBank/DDBJ databases">
        <authorList>
            <person name="Zhirakovskaya E."/>
        </authorList>
    </citation>
    <scope>NUCLEOTIDE SEQUENCE</scope>
</reference>
<accession>A0A3B0RZX8</accession>
<evidence type="ECO:0000313" key="11">
    <source>
        <dbReference type="EMBL" id="VAV99494.1"/>
    </source>
</evidence>
<feature type="domain" description="Alanyl-transfer RNA synthetases family profile" evidence="10">
    <location>
        <begin position="1"/>
        <end position="292"/>
    </location>
</feature>
<dbReference type="Gene3D" id="3.30.930.10">
    <property type="entry name" value="Bira Bifunctional Protein, Domain 2"/>
    <property type="match status" value="1"/>
</dbReference>
<dbReference type="InterPro" id="IPR018165">
    <property type="entry name" value="Ala-tRNA-synth_IIc_core"/>
</dbReference>
<evidence type="ECO:0000256" key="8">
    <source>
        <dbReference type="ARBA" id="ARBA00022917"/>
    </source>
</evidence>
<feature type="non-terminal residue" evidence="11">
    <location>
        <position position="292"/>
    </location>
</feature>
<dbReference type="GO" id="GO:0000049">
    <property type="term" value="F:tRNA binding"/>
    <property type="evidence" value="ECO:0007669"/>
    <property type="project" value="UniProtKB-KW"/>
</dbReference>
<dbReference type="GO" id="GO:0002161">
    <property type="term" value="F:aminoacyl-tRNA deacylase activity"/>
    <property type="evidence" value="ECO:0007669"/>
    <property type="project" value="TreeGrafter"/>
</dbReference>
<dbReference type="EMBL" id="UOEI01000259">
    <property type="protein sequence ID" value="VAV99494.1"/>
    <property type="molecule type" value="Genomic_DNA"/>
</dbReference>
<evidence type="ECO:0000256" key="9">
    <source>
        <dbReference type="ARBA" id="ARBA00023146"/>
    </source>
</evidence>
<dbReference type="SUPFAM" id="SSF55681">
    <property type="entry name" value="Class II aaRS and biotin synthetases"/>
    <property type="match status" value="1"/>
</dbReference>
<name>A0A3B0RZX8_9ZZZZ</name>
<dbReference type="GO" id="GO:0005524">
    <property type="term" value="F:ATP binding"/>
    <property type="evidence" value="ECO:0007669"/>
    <property type="project" value="UniProtKB-KW"/>
</dbReference>
<keyword evidence="3" id="KW-0820">tRNA-binding</keyword>
<keyword evidence="4 11" id="KW-0436">Ligase</keyword>
<gene>
    <name evidence="11" type="ORF">MNBD_ACTINO01-280</name>
</gene>
<dbReference type="PANTHER" id="PTHR11777">
    <property type="entry name" value="ALANYL-TRNA SYNTHETASE"/>
    <property type="match status" value="1"/>
</dbReference>
<dbReference type="SUPFAM" id="SSF101353">
    <property type="entry name" value="Putative anticodon-binding domain of alanyl-tRNA synthetase (AlaRS)"/>
    <property type="match status" value="1"/>
</dbReference>
<dbReference type="EC" id="6.1.1.7" evidence="2"/>
<sequence>MLTNEIRATFLEFFAEKDHQVIPSASLIPIDPTLLLTVAGMVPFKSYLLGEEEPPYPRVVSSQKCVRTEDIDLIGTTARHLSYFEMLGNFSFGDYFKETAIPLAYELVTERFALDPDRLWFTIHESDDEAAEIWLDVVGIRPDRLQRRDRDNFWQMGVAGPAGPSSEIFYDKGAQYGPDGGPVVDEERFMEVWNLVFMQYIQDEPYHVVGDLPAKSIDTGMGLERTAMLLQGVGSAFETDTLRAILAVGERHSGATYGENEKADVSLRILADHGRALTFLIADGVVPSNQGR</sequence>
<keyword evidence="6" id="KW-0067">ATP-binding</keyword>
<dbReference type="PRINTS" id="PR00980">
    <property type="entry name" value="TRNASYNTHALA"/>
</dbReference>
<dbReference type="Pfam" id="PF01411">
    <property type="entry name" value="tRNA-synt_2c"/>
    <property type="match status" value="1"/>
</dbReference>
<evidence type="ECO:0000256" key="4">
    <source>
        <dbReference type="ARBA" id="ARBA00022598"/>
    </source>
</evidence>
<dbReference type="InterPro" id="IPR002318">
    <property type="entry name" value="Ala-tRNA-lgiase_IIc"/>
</dbReference>
<keyword evidence="8" id="KW-0648">Protein biosynthesis</keyword>
<dbReference type="GO" id="GO:0005829">
    <property type="term" value="C:cytosol"/>
    <property type="evidence" value="ECO:0007669"/>
    <property type="project" value="TreeGrafter"/>
</dbReference>
<evidence type="ECO:0000256" key="7">
    <source>
        <dbReference type="ARBA" id="ARBA00022884"/>
    </source>
</evidence>
<organism evidence="11">
    <name type="scientific">hydrothermal vent metagenome</name>
    <dbReference type="NCBI Taxonomy" id="652676"/>
    <lineage>
        <taxon>unclassified sequences</taxon>
        <taxon>metagenomes</taxon>
        <taxon>ecological metagenomes</taxon>
    </lineage>
</organism>
<dbReference type="InterPro" id="IPR045864">
    <property type="entry name" value="aa-tRNA-synth_II/BPL/LPL"/>
</dbReference>
<dbReference type="PANTHER" id="PTHR11777:SF9">
    <property type="entry name" value="ALANINE--TRNA LIGASE, CYTOPLASMIC"/>
    <property type="match status" value="1"/>
</dbReference>
<dbReference type="InterPro" id="IPR018164">
    <property type="entry name" value="Ala-tRNA-synth_IIc_N"/>
</dbReference>
<dbReference type="PROSITE" id="PS50860">
    <property type="entry name" value="AA_TRNA_LIGASE_II_ALA"/>
    <property type="match status" value="1"/>
</dbReference>
<dbReference type="GO" id="GO:0006419">
    <property type="term" value="P:alanyl-tRNA aminoacylation"/>
    <property type="evidence" value="ECO:0007669"/>
    <property type="project" value="InterPro"/>
</dbReference>
<dbReference type="InterPro" id="IPR050058">
    <property type="entry name" value="Ala-tRNA_ligase"/>
</dbReference>
<evidence type="ECO:0000259" key="10">
    <source>
        <dbReference type="PROSITE" id="PS50860"/>
    </source>
</evidence>
<evidence type="ECO:0000256" key="3">
    <source>
        <dbReference type="ARBA" id="ARBA00022555"/>
    </source>
</evidence>
<protein>
    <recommendedName>
        <fullName evidence="2">alanine--tRNA ligase</fullName>
        <ecNumber evidence="2">6.1.1.7</ecNumber>
    </recommendedName>
</protein>
<evidence type="ECO:0000256" key="6">
    <source>
        <dbReference type="ARBA" id="ARBA00022840"/>
    </source>
</evidence>
<dbReference type="AlphaFoldDB" id="A0A3B0RZX8"/>
<evidence type="ECO:0000256" key="5">
    <source>
        <dbReference type="ARBA" id="ARBA00022741"/>
    </source>
</evidence>
<keyword evidence="5" id="KW-0547">Nucleotide-binding</keyword>